<dbReference type="InterPro" id="IPR011009">
    <property type="entry name" value="Kinase-like_dom_sf"/>
</dbReference>
<protein>
    <recommendedName>
        <fullName evidence="7">Protein kinase domain-containing protein</fullName>
    </recommendedName>
</protein>
<dbReference type="PROSITE" id="PS00108">
    <property type="entry name" value="PROTEIN_KINASE_ST"/>
    <property type="match status" value="1"/>
</dbReference>
<evidence type="ECO:0000313" key="9">
    <source>
        <dbReference type="Proteomes" id="UP001497525"/>
    </source>
</evidence>
<comment type="caution">
    <text evidence="8">The sequence shown here is derived from an EMBL/GenBank/DDBJ whole genome shotgun (WGS) entry which is preliminary data.</text>
</comment>
<dbReference type="PANTHER" id="PTHR24342">
    <property type="entry name" value="SERINE/THREONINE-PROTEIN KINASE 17"/>
    <property type="match status" value="1"/>
</dbReference>
<evidence type="ECO:0000256" key="4">
    <source>
        <dbReference type="ARBA" id="ARBA00022777"/>
    </source>
</evidence>
<dbReference type="EMBL" id="CAXLJL010000822">
    <property type="protein sequence ID" value="CAL5141089.1"/>
    <property type="molecule type" value="Genomic_DNA"/>
</dbReference>
<evidence type="ECO:0000256" key="2">
    <source>
        <dbReference type="ARBA" id="ARBA00022679"/>
    </source>
</evidence>
<dbReference type="GO" id="GO:0035556">
    <property type="term" value="P:intracellular signal transduction"/>
    <property type="evidence" value="ECO:0007669"/>
    <property type="project" value="TreeGrafter"/>
</dbReference>
<dbReference type="PANTHER" id="PTHR24342:SF12">
    <property type="entry name" value="DEATH-ASSOCIATED PROTEIN KINASE RELATED"/>
    <property type="match status" value="1"/>
</dbReference>
<dbReference type="SUPFAM" id="SSF56112">
    <property type="entry name" value="Protein kinase-like (PK-like)"/>
    <property type="match status" value="1"/>
</dbReference>
<dbReference type="GO" id="GO:0005524">
    <property type="term" value="F:ATP binding"/>
    <property type="evidence" value="ECO:0007669"/>
    <property type="project" value="UniProtKB-KW"/>
</dbReference>
<dbReference type="Proteomes" id="UP001497525">
    <property type="component" value="Unassembled WGS sequence"/>
</dbReference>
<dbReference type="Gene3D" id="1.10.510.10">
    <property type="entry name" value="Transferase(Phosphotransferase) domain 1"/>
    <property type="match status" value="1"/>
</dbReference>
<dbReference type="GO" id="GO:0005634">
    <property type="term" value="C:nucleus"/>
    <property type="evidence" value="ECO:0007669"/>
    <property type="project" value="TreeGrafter"/>
</dbReference>
<dbReference type="GO" id="GO:0004674">
    <property type="term" value="F:protein serine/threonine kinase activity"/>
    <property type="evidence" value="ECO:0007669"/>
    <property type="project" value="UniProtKB-KW"/>
</dbReference>
<feature type="region of interest" description="Disordered" evidence="6">
    <location>
        <begin position="1"/>
        <end position="23"/>
    </location>
</feature>
<reference evidence="8" key="1">
    <citation type="submission" date="2024-06" db="EMBL/GenBank/DDBJ databases">
        <authorList>
            <person name="Liu X."/>
            <person name="Lenzi L."/>
            <person name="Haldenby T S."/>
            <person name="Uol C."/>
        </authorList>
    </citation>
    <scope>NUCLEOTIDE SEQUENCE</scope>
</reference>
<feature type="compositionally biased region" description="Polar residues" evidence="6">
    <location>
        <begin position="1"/>
        <end position="10"/>
    </location>
</feature>
<keyword evidence="1" id="KW-0723">Serine/threonine-protein kinase</keyword>
<sequence>MSWSRKSSTVAARKKPRPSNGLNHNLGSWKVLYNLEGDPVGRGYAGKVYRIHPKSIDCNSNSSKSGGGQFNSNAAELQITATTYACKSIRRWRCGKDTINKIRREIQAMNALQRDGGSASPVCLSKETSDGNGLIPAINPGLQLYAPSSAAPKLIAVHEDSVEVAIVMEYASGGNLYDLCNKVYRRPTSHGRCQISSALPRSYQNFHAGYSLGENFSAVTTSKISNGLISAKSPFDFDPLPTCLPETYVIEVMRKVTEGLAYMHQNLQMVHLDIKAENILLREPFPSSDVFITDFGLATVLNDGKVHRELAGTPDYVAPEVINYDPISFATDMWSVGVLTYYLLTGVSPFLGEDKEETMQNVTHGPIEFPPRLFRTRSNESVAFLKKLLVRKPSDRLSAEECLRHPWMKISSRFCEEIEEEETANMDSMPDSLAKSSSMLDPEDRAVCVRPLLDRLAKVNAKAPLLSTPKFIRTLPKISLPLVGMRMTRVRERVAHSTIVGLISFVASSICQLRSRSPSGSASNHFDRQSVSRREVDDLMVNPPTINDLNTLVGFVSRLTRYFQHTVRHVLHNIRFFAFLIPLQRVHN</sequence>
<name>A0AAV2TUG3_CALDB</name>
<dbReference type="AlphaFoldDB" id="A0AAV2TUG3"/>
<evidence type="ECO:0000259" key="7">
    <source>
        <dbReference type="PROSITE" id="PS50011"/>
    </source>
</evidence>
<dbReference type="InterPro" id="IPR008271">
    <property type="entry name" value="Ser/Thr_kinase_AS"/>
</dbReference>
<keyword evidence="5" id="KW-0067">ATP-binding</keyword>
<proteinExistence type="predicted"/>
<evidence type="ECO:0000313" key="8">
    <source>
        <dbReference type="EMBL" id="CAL5141089.1"/>
    </source>
</evidence>
<gene>
    <name evidence="8" type="ORF">CDAUBV1_LOCUS16367</name>
</gene>
<evidence type="ECO:0000256" key="3">
    <source>
        <dbReference type="ARBA" id="ARBA00022741"/>
    </source>
</evidence>
<evidence type="ECO:0000256" key="5">
    <source>
        <dbReference type="ARBA" id="ARBA00022840"/>
    </source>
</evidence>
<dbReference type="SMART" id="SM00220">
    <property type="entry name" value="S_TKc"/>
    <property type="match status" value="1"/>
</dbReference>
<keyword evidence="4" id="KW-0418">Kinase</keyword>
<keyword evidence="3" id="KW-0547">Nucleotide-binding</keyword>
<dbReference type="Pfam" id="PF00069">
    <property type="entry name" value="Pkinase"/>
    <property type="match status" value="1"/>
</dbReference>
<dbReference type="PROSITE" id="PS50011">
    <property type="entry name" value="PROTEIN_KINASE_DOM"/>
    <property type="match status" value="1"/>
</dbReference>
<evidence type="ECO:0000256" key="1">
    <source>
        <dbReference type="ARBA" id="ARBA00022527"/>
    </source>
</evidence>
<keyword evidence="2" id="KW-0808">Transferase</keyword>
<evidence type="ECO:0000256" key="6">
    <source>
        <dbReference type="SAM" id="MobiDB-lite"/>
    </source>
</evidence>
<accession>A0AAV2TUG3</accession>
<dbReference type="GO" id="GO:0043065">
    <property type="term" value="P:positive regulation of apoptotic process"/>
    <property type="evidence" value="ECO:0007669"/>
    <property type="project" value="TreeGrafter"/>
</dbReference>
<feature type="domain" description="Protein kinase" evidence="7">
    <location>
        <begin position="34"/>
        <end position="408"/>
    </location>
</feature>
<organism evidence="8 9">
    <name type="scientific">Calicophoron daubneyi</name>
    <name type="common">Rumen fluke</name>
    <name type="synonym">Paramphistomum daubneyi</name>
    <dbReference type="NCBI Taxonomy" id="300641"/>
    <lineage>
        <taxon>Eukaryota</taxon>
        <taxon>Metazoa</taxon>
        <taxon>Spiralia</taxon>
        <taxon>Lophotrochozoa</taxon>
        <taxon>Platyhelminthes</taxon>
        <taxon>Trematoda</taxon>
        <taxon>Digenea</taxon>
        <taxon>Plagiorchiida</taxon>
        <taxon>Pronocephalata</taxon>
        <taxon>Paramphistomoidea</taxon>
        <taxon>Paramphistomidae</taxon>
        <taxon>Calicophoron</taxon>
    </lineage>
</organism>
<dbReference type="InterPro" id="IPR000719">
    <property type="entry name" value="Prot_kinase_dom"/>
</dbReference>